<protein>
    <recommendedName>
        <fullName evidence="4">6-carboxy-5,6,7,8-tetrahydropterin synthase</fullName>
        <ecNumber evidence="3">4.1.2.50</ecNumber>
    </recommendedName>
    <alternativeName>
        <fullName evidence="5">Queuosine biosynthesis protein QueD</fullName>
    </alternativeName>
</protein>
<evidence type="ECO:0000256" key="5">
    <source>
        <dbReference type="ARBA" id="ARBA00031449"/>
    </source>
</evidence>
<dbReference type="Proteomes" id="UP000036000">
    <property type="component" value="Chromosome"/>
</dbReference>
<accession>A0AAC8UW62</accession>
<comment type="pathway">
    <text evidence="1">Purine metabolism; 7-cyano-7-deazaguanine biosynthesis.</text>
</comment>
<evidence type="ECO:0000256" key="2">
    <source>
        <dbReference type="ARBA" id="ARBA00008900"/>
    </source>
</evidence>
<comment type="similarity">
    <text evidence="2">Belongs to the PTPS family. QueD subfamily.</text>
</comment>
<reference evidence="7 8" key="1">
    <citation type="submission" date="2015-07" db="EMBL/GenBank/DDBJ databases">
        <title>Lactobacillus korensis/26-25/ whole genome sequencing.</title>
        <authorList>
            <person name="Kim M.K."/>
            <person name="Im W.-T."/>
            <person name="Srinivasan S."/>
            <person name="Lee J.-J."/>
        </authorList>
    </citation>
    <scope>NUCLEOTIDE SEQUENCE [LARGE SCALE GENOMIC DNA]</scope>
    <source>
        <strain evidence="7 8">26-25</strain>
    </source>
</reference>
<dbReference type="EC" id="4.1.2.50" evidence="3"/>
<sequence>MGEVHTYKIKSYINASHAMRWESGTGQKHNHTWEVITEIQLDTEHLVRFNDIEDDLKGVSARYSGQFLNEIPPFDKINPSLENITRYFYKELTAVLAKSQAKLMRLEVGESPTRFYCIQHTDD</sequence>
<dbReference type="RefSeq" id="WP_048734801.1">
    <property type="nucleotide sequence ID" value="NZ_CP012033.1"/>
</dbReference>
<keyword evidence="8" id="KW-1185">Reference proteome</keyword>
<dbReference type="EMBL" id="CP012033">
    <property type="protein sequence ID" value="AKP64988.1"/>
    <property type="molecule type" value="Genomic_DNA"/>
</dbReference>
<gene>
    <name evidence="7" type="ORF">ABN16_08220</name>
</gene>
<evidence type="ECO:0000256" key="6">
    <source>
        <dbReference type="ARBA" id="ARBA00048807"/>
    </source>
</evidence>
<comment type="catalytic activity">
    <reaction evidence="6">
        <text>7,8-dihydroneopterin 3'-triphosphate + H2O = 6-carboxy-5,6,7,8-tetrahydropterin + triphosphate + acetaldehyde + 2 H(+)</text>
        <dbReference type="Rhea" id="RHEA:27966"/>
        <dbReference type="ChEBI" id="CHEBI:15343"/>
        <dbReference type="ChEBI" id="CHEBI:15377"/>
        <dbReference type="ChEBI" id="CHEBI:15378"/>
        <dbReference type="ChEBI" id="CHEBI:18036"/>
        <dbReference type="ChEBI" id="CHEBI:58462"/>
        <dbReference type="ChEBI" id="CHEBI:61032"/>
        <dbReference type="EC" id="4.1.2.50"/>
    </reaction>
</comment>
<evidence type="ECO:0000256" key="3">
    <source>
        <dbReference type="ARBA" id="ARBA00012982"/>
    </source>
</evidence>
<dbReference type="InterPro" id="IPR007115">
    <property type="entry name" value="6-PTP_synth/QueD"/>
</dbReference>
<dbReference type="InterPro" id="IPR038418">
    <property type="entry name" value="6-PTP_synth/QueD_sf"/>
</dbReference>
<dbReference type="Gene3D" id="3.30.479.10">
    <property type="entry name" value="6-pyruvoyl tetrahydropterin synthase/QueD"/>
    <property type="match status" value="1"/>
</dbReference>
<dbReference type="AlphaFoldDB" id="A0AAC8UW62"/>
<name>A0AAC8UW62_9LACO</name>
<evidence type="ECO:0000256" key="4">
    <source>
        <dbReference type="ARBA" id="ARBA00018141"/>
    </source>
</evidence>
<evidence type="ECO:0000256" key="1">
    <source>
        <dbReference type="ARBA" id="ARBA00005061"/>
    </source>
</evidence>
<dbReference type="GO" id="GO:0070497">
    <property type="term" value="F:6-carboxytetrahydropterin synthase activity"/>
    <property type="evidence" value="ECO:0007669"/>
    <property type="project" value="UniProtKB-EC"/>
</dbReference>
<dbReference type="KEGG" id="lko:ABN16_08220"/>
<dbReference type="NCBIfam" id="TIGR03112">
    <property type="entry name" value="6_pyr_pter_rel"/>
    <property type="match status" value="1"/>
</dbReference>
<dbReference type="Pfam" id="PF01242">
    <property type="entry name" value="PTPS"/>
    <property type="match status" value="1"/>
</dbReference>
<evidence type="ECO:0000313" key="8">
    <source>
        <dbReference type="Proteomes" id="UP000036000"/>
    </source>
</evidence>
<proteinExistence type="inferred from homology"/>
<evidence type="ECO:0000313" key="7">
    <source>
        <dbReference type="EMBL" id="AKP64988.1"/>
    </source>
</evidence>
<organism evidence="7 8">
    <name type="scientific">Levilactobacillus koreensis</name>
    <dbReference type="NCBI Taxonomy" id="637971"/>
    <lineage>
        <taxon>Bacteria</taxon>
        <taxon>Bacillati</taxon>
        <taxon>Bacillota</taxon>
        <taxon>Bacilli</taxon>
        <taxon>Lactobacillales</taxon>
        <taxon>Lactobacillaceae</taxon>
        <taxon>Levilactobacillus</taxon>
    </lineage>
</organism>
<dbReference type="SUPFAM" id="SSF55620">
    <property type="entry name" value="Tetrahydrobiopterin biosynthesis enzymes-like"/>
    <property type="match status" value="1"/>
</dbReference>
<dbReference type="InterPro" id="IPR017543">
    <property type="entry name" value="6-PTP_synth-rel_bac"/>
</dbReference>